<evidence type="ECO:0000313" key="2">
    <source>
        <dbReference type="Proteomes" id="UP000316167"/>
    </source>
</evidence>
<dbReference type="SUPFAM" id="SSF55486">
    <property type="entry name" value="Metalloproteases ('zincins'), catalytic domain"/>
    <property type="match status" value="1"/>
</dbReference>
<evidence type="ECO:0008006" key="3">
    <source>
        <dbReference type="Google" id="ProtNLM"/>
    </source>
</evidence>
<sequence length="219" mass="25084">MALAQLIKPSRQLFIYSHFYFYGDAADATIAKNIADDITCHWNEPNASIQYKQDWYKLVFDIKAVYNPQLKPEEVWYNTDPKLFFFRIEEYSPLDVSFVDGIGSNTGLFKVANLLQTSTTAAHEYGHMLGLYHPKNLDIRGKGIPGMMYPRGTICDPHFQYDPNAAAGVTGGTLDPRHRKVLLHDIELLKLHKLRFNEKGFAVLGDFTSIYHPNYQSFK</sequence>
<dbReference type="OrthoDB" id="939700at2"/>
<dbReference type="RefSeq" id="WP_144888001.1">
    <property type="nucleotide sequence ID" value="NZ_VLLE01000006.1"/>
</dbReference>
<name>A0A562SD37_9BACT</name>
<accession>A0A562SD37</accession>
<keyword evidence="2" id="KW-1185">Reference proteome</keyword>
<proteinExistence type="predicted"/>
<organism evidence="1 2">
    <name type="scientific">Lacibacter cauensis</name>
    <dbReference type="NCBI Taxonomy" id="510947"/>
    <lineage>
        <taxon>Bacteria</taxon>
        <taxon>Pseudomonadati</taxon>
        <taxon>Bacteroidota</taxon>
        <taxon>Chitinophagia</taxon>
        <taxon>Chitinophagales</taxon>
        <taxon>Chitinophagaceae</taxon>
        <taxon>Lacibacter</taxon>
    </lineage>
</organism>
<comment type="caution">
    <text evidence="1">The sequence shown here is derived from an EMBL/GenBank/DDBJ whole genome shotgun (WGS) entry which is preliminary data.</text>
</comment>
<dbReference type="Proteomes" id="UP000316167">
    <property type="component" value="Unassembled WGS sequence"/>
</dbReference>
<dbReference type="EMBL" id="VLLE01000006">
    <property type="protein sequence ID" value="TWI79227.1"/>
    <property type="molecule type" value="Genomic_DNA"/>
</dbReference>
<gene>
    <name evidence="1" type="ORF">IQ13_3630</name>
</gene>
<dbReference type="AlphaFoldDB" id="A0A562SD37"/>
<reference evidence="1 2" key="1">
    <citation type="journal article" date="2015" name="Stand. Genomic Sci.">
        <title>Genomic Encyclopedia of Bacterial and Archaeal Type Strains, Phase III: the genomes of soil and plant-associated and newly described type strains.</title>
        <authorList>
            <person name="Whitman W.B."/>
            <person name="Woyke T."/>
            <person name="Klenk H.P."/>
            <person name="Zhou Y."/>
            <person name="Lilburn T.G."/>
            <person name="Beck B.J."/>
            <person name="De Vos P."/>
            <person name="Vandamme P."/>
            <person name="Eisen J.A."/>
            <person name="Garrity G."/>
            <person name="Hugenholtz P."/>
            <person name="Kyrpides N.C."/>
        </authorList>
    </citation>
    <scope>NUCLEOTIDE SEQUENCE [LARGE SCALE GENOMIC DNA]</scope>
    <source>
        <strain evidence="1 2">CGMCC 1.7271</strain>
    </source>
</reference>
<protein>
    <recommendedName>
        <fullName evidence="3">Peptidase M10</fullName>
    </recommendedName>
</protein>
<evidence type="ECO:0000313" key="1">
    <source>
        <dbReference type="EMBL" id="TWI79227.1"/>
    </source>
</evidence>